<organism evidence="4 5">
    <name type="scientific">Denitratisoma oestradiolicum</name>
    <dbReference type="NCBI Taxonomy" id="311182"/>
    <lineage>
        <taxon>Bacteria</taxon>
        <taxon>Pseudomonadati</taxon>
        <taxon>Pseudomonadota</taxon>
        <taxon>Betaproteobacteria</taxon>
        <taxon>Nitrosomonadales</taxon>
        <taxon>Sterolibacteriaceae</taxon>
        <taxon>Denitratisoma</taxon>
    </lineage>
</organism>
<reference evidence="4 5" key="1">
    <citation type="submission" date="2020-03" db="EMBL/GenBank/DDBJ databases">
        <authorList>
            <consortium name="Genoscope - CEA"/>
            <person name="William W."/>
        </authorList>
    </citation>
    <scope>NUCLEOTIDE SEQUENCE [LARGE SCALE GENOMIC DNA]</scope>
    <source>
        <strain evidence="5">DSM 16959</strain>
    </source>
</reference>
<dbReference type="CDD" id="cd07185">
    <property type="entry name" value="OmpA_C-like"/>
    <property type="match status" value="1"/>
</dbReference>
<accession>A0A6S6XVJ1</accession>
<keyword evidence="3" id="KW-0998">Cell outer membrane</keyword>
<dbReference type="KEGG" id="doe:DENOEST_2810"/>
<evidence type="ECO:0000313" key="5">
    <source>
        <dbReference type="Proteomes" id="UP000515733"/>
    </source>
</evidence>
<dbReference type="Pfam" id="PF00691">
    <property type="entry name" value="OmpA"/>
    <property type="match status" value="1"/>
</dbReference>
<dbReference type="InterPro" id="IPR006665">
    <property type="entry name" value="OmpA-like"/>
</dbReference>
<dbReference type="RefSeq" id="WP_145771067.1">
    <property type="nucleotide sequence ID" value="NZ_LR778301.1"/>
</dbReference>
<comment type="subcellular location">
    <subcellularLocation>
        <location evidence="1">Cell outer membrane</location>
    </subcellularLocation>
</comment>
<dbReference type="GO" id="GO:0009279">
    <property type="term" value="C:cell outer membrane"/>
    <property type="evidence" value="ECO:0007669"/>
    <property type="project" value="UniProtKB-SubCell"/>
</dbReference>
<keyword evidence="2" id="KW-0472">Membrane</keyword>
<dbReference type="PRINTS" id="PR01022">
    <property type="entry name" value="OUTRMMBRANEA"/>
</dbReference>
<sequence length="216" mass="23117">MKNAQISVLLAALLGLSASAFAQTPGVDLKGTVGYVIDQRGNVAKSGTGLCWRTGYWTPAMAIEECDPDLVKKPEPVKTRAIEAAPPKPAAEKITLSADTLFDFDKAELRPAGKEALDGLATQIKDIKLEVIIAVGHADRIGKDAYNQKLSERRAASVKAYLVSKGIEENRIYAEGKGETQPVTGDKCGKSVVKSKKLIACLQPDRRVAIEVIGTK</sequence>
<dbReference type="PROSITE" id="PS51123">
    <property type="entry name" value="OMPA_2"/>
    <property type="match status" value="1"/>
</dbReference>
<proteinExistence type="predicted"/>
<dbReference type="PANTHER" id="PTHR30329:SF21">
    <property type="entry name" value="LIPOPROTEIN YIAD-RELATED"/>
    <property type="match status" value="1"/>
</dbReference>
<dbReference type="PRINTS" id="PR01021">
    <property type="entry name" value="OMPADOMAIN"/>
</dbReference>
<dbReference type="Proteomes" id="UP000515733">
    <property type="component" value="Chromosome"/>
</dbReference>
<dbReference type="InterPro" id="IPR002368">
    <property type="entry name" value="OmpA"/>
</dbReference>
<dbReference type="OrthoDB" id="1149075at2"/>
<protein>
    <submittedName>
        <fullName evidence="4">Outer membrane protein A</fullName>
    </submittedName>
</protein>
<dbReference type="SUPFAM" id="SSF103088">
    <property type="entry name" value="OmpA-like"/>
    <property type="match status" value="1"/>
</dbReference>
<evidence type="ECO:0000256" key="2">
    <source>
        <dbReference type="ARBA" id="ARBA00023136"/>
    </source>
</evidence>
<dbReference type="GO" id="GO:0015288">
    <property type="term" value="F:porin activity"/>
    <property type="evidence" value="ECO:0007669"/>
    <property type="project" value="InterPro"/>
</dbReference>
<dbReference type="EMBL" id="LR778301">
    <property type="protein sequence ID" value="CAB1369969.1"/>
    <property type="molecule type" value="Genomic_DNA"/>
</dbReference>
<dbReference type="NCBIfam" id="NF045787">
    <property type="entry name" value="OmpABordt"/>
    <property type="match status" value="1"/>
</dbReference>
<name>A0A6S6XVJ1_9PROT</name>
<evidence type="ECO:0000313" key="4">
    <source>
        <dbReference type="EMBL" id="CAB1369969.1"/>
    </source>
</evidence>
<evidence type="ECO:0000256" key="3">
    <source>
        <dbReference type="ARBA" id="ARBA00023237"/>
    </source>
</evidence>
<dbReference type="InterPro" id="IPR036737">
    <property type="entry name" value="OmpA-like_sf"/>
</dbReference>
<dbReference type="AlphaFoldDB" id="A0A6S6XVJ1"/>
<dbReference type="InterPro" id="IPR050330">
    <property type="entry name" value="Bact_OuterMem_StrucFunc"/>
</dbReference>
<dbReference type="PROSITE" id="PS01068">
    <property type="entry name" value="OMPA_1"/>
    <property type="match status" value="1"/>
</dbReference>
<dbReference type="Gene3D" id="3.30.1330.60">
    <property type="entry name" value="OmpA-like domain"/>
    <property type="match status" value="1"/>
</dbReference>
<dbReference type="InterPro" id="IPR006664">
    <property type="entry name" value="OMP_bac"/>
</dbReference>
<keyword evidence="5" id="KW-1185">Reference proteome</keyword>
<evidence type="ECO:0000256" key="1">
    <source>
        <dbReference type="ARBA" id="ARBA00004442"/>
    </source>
</evidence>
<gene>
    <name evidence="4" type="primary">ompA</name>
    <name evidence="4" type="ORF">DENOEST_2810</name>
</gene>
<dbReference type="InterPro" id="IPR006690">
    <property type="entry name" value="OMPA-like_CS"/>
</dbReference>
<dbReference type="PANTHER" id="PTHR30329">
    <property type="entry name" value="STATOR ELEMENT OF FLAGELLAR MOTOR COMPLEX"/>
    <property type="match status" value="1"/>
</dbReference>